<evidence type="ECO:0000313" key="2">
    <source>
        <dbReference type="Proteomes" id="UP000325315"/>
    </source>
</evidence>
<keyword evidence="2" id="KW-1185">Reference proteome</keyword>
<protein>
    <submittedName>
        <fullName evidence="1">RVP_2 domain-containing protein</fullName>
    </submittedName>
</protein>
<dbReference type="EMBL" id="SMMG02000005">
    <property type="protein sequence ID" value="KAA3474076.1"/>
    <property type="molecule type" value="Genomic_DNA"/>
</dbReference>
<gene>
    <name evidence="1" type="ORF">EPI10_024401</name>
</gene>
<evidence type="ECO:0000313" key="1">
    <source>
        <dbReference type="EMBL" id="KAA3474076.1"/>
    </source>
</evidence>
<dbReference type="Pfam" id="PF08284">
    <property type="entry name" value="RVP_2"/>
    <property type="match status" value="1"/>
</dbReference>
<dbReference type="Proteomes" id="UP000325315">
    <property type="component" value="Unassembled WGS sequence"/>
</dbReference>
<reference evidence="1" key="1">
    <citation type="submission" date="2019-08" db="EMBL/GenBank/DDBJ databases">
        <authorList>
            <person name="Liu F."/>
        </authorList>
    </citation>
    <scope>NUCLEOTIDE SEQUENCE [LARGE SCALE GENOMIC DNA]</scope>
    <source>
        <strain evidence="1">PA1801</strain>
        <tissue evidence="1">Leaf</tissue>
    </source>
</reference>
<organism evidence="1 2">
    <name type="scientific">Gossypium australe</name>
    <dbReference type="NCBI Taxonomy" id="47621"/>
    <lineage>
        <taxon>Eukaryota</taxon>
        <taxon>Viridiplantae</taxon>
        <taxon>Streptophyta</taxon>
        <taxon>Embryophyta</taxon>
        <taxon>Tracheophyta</taxon>
        <taxon>Spermatophyta</taxon>
        <taxon>Magnoliopsida</taxon>
        <taxon>eudicotyledons</taxon>
        <taxon>Gunneridae</taxon>
        <taxon>Pentapetalae</taxon>
        <taxon>rosids</taxon>
        <taxon>malvids</taxon>
        <taxon>Malvales</taxon>
        <taxon>Malvaceae</taxon>
        <taxon>Malvoideae</taxon>
        <taxon>Gossypium</taxon>
    </lineage>
</organism>
<dbReference type="Gene3D" id="2.40.70.10">
    <property type="entry name" value="Acid Proteases"/>
    <property type="match status" value="1"/>
</dbReference>
<sequence length="158" mass="18327">MSCRKKEDSEALDIITELSLAKVSKIVTNPSGQSIVVNRVVKDCSLSFDRQVFLADLMLLSFHEFDTILRLDWLTRHNVIFECKSKRLWLISTDGNKAIRCKSKEMWLISEKMITNGGDTYLVYILNSKMVREDFEQVPMVNEFEDVFPEELSEILLN</sequence>
<dbReference type="InterPro" id="IPR021109">
    <property type="entry name" value="Peptidase_aspartic_dom_sf"/>
</dbReference>
<dbReference type="AlphaFoldDB" id="A0A5B6VYM4"/>
<proteinExistence type="predicted"/>
<dbReference type="OrthoDB" id="1751882at2759"/>
<name>A0A5B6VYM4_9ROSI</name>
<comment type="caution">
    <text evidence="1">The sequence shown here is derived from an EMBL/GenBank/DDBJ whole genome shotgun (WGS) entry which is preliminary data.</text>
</comment>
<accession>A0A5B6VYM4</accession>